<keyword evidence="2" id="KW-0732">Signal</keyword>
<dbReference type="PIRSF" id="PIRSF002825">
    <property type="entry name" value="CfbpA"/>
    <property type="match status" value="1"/>
</dbReference>
<dbReference type="EMBL" id="VCMV01000004">
    <property type="protein sequence ID" value="KAB0268655.1"/>
    <property type="molecule type" value="Genomic_DNA"/>
</dbReference>
<name>A0A5N3PGA1_9HYPH</name>
<evidence type="ECO:0000256" key="3">
    <source>
        <dbReference type="ARBA" id="ARBA00022764"/>
    </source>
</evidence>
<dbReference type="PANTHER" id="PTHR30006">
    <property type="entry name" value="THIAMINE-BINDING PERIPLASMIC PROTEIN-RELATED"/>
    <property type="match status" value="1"/>
</dbReference>
<evidence type="ECO:0000256" key="1">
    <source>
        <dbReference type="ARBA" id="ARBA00008520"/>
    </source>
</evidence>
<proteinExistence type="inferred from homology"/>
<organism evidence="5 6">
    <name type="scientific">Microvirga brassicacearum</name>
    <dbReference type="NCBI Taxonomy" id="2580413"/>
    <lineage>
        <taxon>Bacteria</taxon>
        <taxon>Pseudomonadati</taxon>
        <taxon>Pseudomonadota</taxon>
        <taxon>Alphaproteobacteria</taxon>
        <taxon>Hyphomicrobiales</taxon>
        <taxon>Methylobacteriaceae</taxon>
        <taxon>Microvirga</taxon>
    </lineage>
</organism>
<dbReference type="Pfam" id="PF01547">
    <property type="entry name" value="SBP_bac_1"/>
    <property type="match status" value="1"/>
</dbReference>
<dbReference type="InterPro" id="IPR026045">
    <property type="entry name" value="Ferric-bd"/>
</dbReference>
<dbReference type="CDD" id="cd13542">
    <property type="entry name" value="PBP2_FutA1_ilke"/>
    <property type="match status" value="1"/>
</dbReference>
<dbReference type="GO" id="GO:0046872">
    <property type="term" value="F:metal ion binding"/>
    <property type="evidence" value="ECO:0007669"/>
    <property type="project" value="UniProtKB-KW"/>
</dbReference>
<dbReference type="PANTHER" id="PTHR30006:SF15">
    <property type="entry name" value="IRON-UTILIZATION PERIPLASMIC PROTEIN"/>
    <property type="match status" value="1"/>
</dbReference>
<dbReference type="InterPro" id="IPR006059">
    <property type="entry name" value="SBP"/>
</dbReference>
<evidence type="ECO:0000256" key="4">
    <source>
        <dbReference type="PIRSR" id="PIRSR002825-1"/>
    </source>
</evidence>
<dbReference type="OrthoDB" id="9769567at2"/>
<dbReference type="Gene3D" id="3.40.190.10">
    <property type="entry name" value="Periplasmic binding protein-like II"/>
    <property type="match status" value="2"/>
</dbReference>
<feature type="binding site" evidence="4">
    <location>
        <position position="223"/>
    </location>
    <ligand>
        <name>Fe cation</name>
        <dbReference type="ChEBI" id="CHEBI:24875"/>
    </ligand>
</feature>
<comment type="caution">
    <text evidence="5">The sequence shown here is derived from an EMBL/GenBank/DDBJ whole genome shotgun (WGS) entry which is preliminary data.</text>
</comment>
<dbReference type="SUPFAM" id="SSF53850">
    <property type="entry name" value="Periplasmic binding protein-like II"/>
    <property type="match status" value="1"/>
</dbReference>
<gene>
    <name evidence="5" type="ORF">FEZ63_04225</name>
</gene>
<keyword evidence="6" id="KW-1185">Reference proteome</keyword>
<sequence length="344" mass="36729">MKPSTPLRRSVQIALLAGTIGLSSGAAFGQEINLYTTREPGLIKTLIDAFTQAKGVKVNTIFVKDGLAERVEAEGDKSPADVLMTVDIGNLIDLVDKKLTQPVKSATLESAIPANLRGAGGEWFSLSLRARVLYAAKDLDVSTFTYENLSDPKWKGKVCIRSGQHPYNTALFAAYMVHHGAPKTEEWLKGLKTNLARKAGGGDREVARDILGGICEIGIGNSYYVGLMRSGKGGPDQQKWGDAIKVVLPTFEGGGTHVNVSGAAIARNAPNKAAAISFVEYLVSDEAQKIYAQANYEYPVKAGVASDPIIAALGPLKVDSINLVEIAKKRKEASILAEKVGFDN</sequence>
<dbReference type="AlphaFoldDB" id="A0A5N3PGA1"/>
<dbReference type="GO" id="GO:0030288">
    <property type="term" value="C:outer membrane-bounded periplasmic space"/>
    <property type="evidence" value="ECO:0007669"/>
    <property type="project" value="TreeGrafter"/>
</dbReference>
<dbReference type="Proteomes" id="UP000325684">
    <property type="component" value="Unassembled WGS sequence"/>
</dbReference>
<comment type="similarity">
    <text evidence="1">Belongs to the bacterial solute-binding protein 1 family.</text>
</comment>
<keyword evidence="4" id="KW-0479">Metal-binding</keyword>
<evidence type="ECO:0000313" key="5">
    <source>
        <dbReference type="EMBL" id="KAB0268655.1"/>
    </source>
</evidence>
<feature type="binding site" evidence="4">
    <location>
        <position position="224"/>
    </location>
    <ligand>
        <name>Fe cation</name>
        <dbReference type="ChEBI" id="CHEBI:24875"/>
    </ligand>
</feature>
<reference evidence="5 6" key="1">
    <citation type="journal article" date="2019" name="Microorganisms">
        <title>Genome Insights into the Novel Species Microvirga brassicacearum, a Rapeseed Endophyte with Biotechnological Potential.</title>
        <authorList>
            <person name="Jimenez-Gomez A."/>
            <person name="Saati-Santamaria Z."/>
            <person name="Igual J.M."/>
            <person name="Rivas R."/>
            <person name="Mateos P.F."/>
            <person name="Garcia-Fraile P."/>
        </authorList>
    </citation>
    <scope>NUCLEOTIDE SEQUENCE [LARGE SCALE GENOMIC DNA]</scope>
    <source>
        <strain evidence="5 6">CDVBN77</strain>
    </source>
</reference>
<evidence type="ECO:0000256" key="2">
    <source>
        <dbReference type="ARBA" id="ARBA00022729"/>
    </source>
</evidence>
<accession>A0A5N3PGA1</accession>
<keyword evidence="3" id="KW-0574">Periplasm</keyword>
<protein>
    <submittedName>
        <fullName evidence="5">Fe(3+) ABC transporter substrate-binding protein</fullName>
    </submittedName>
</protein>
<keyword evidence="4" id="KW-0408">Iron</keyword>
<evidence type="ECO:0000313" key="6">
    <source>
        <dbReference type="Proteomes" id="UP000325684"/>
    </source>
</evidence>